<proteinExistence type="predicted"/>
<organism evidence="1 2">
    <name type="scientific">Rhizobium wenxiniae</name>
    <dbReference type="NCBI Taxonomy" id="1737357"/>
    <lineage>
        <taxon>Bacteria</taxon>
        <taxon>Pseudomonadati</taxon>
        <taxon>Pseudomonadota</taxon>
        <taxon>Alphaproteobacteria</taxon>
        <taxon>Hyphomicrobiales</taxon>
        <taxon>Rhizobiaceae</taxon>
        <taxon>Rhizobium/Agrobacterium group</taxon>
        <taxon>Rhizobium</taxon>
    </lineage>
</organism>
<evidence type="ECO:0000313" key="2">
    <source>
        <dbReference type="Proteomes" id="UP000547879"/>
    </source>
</evidence>
<dbReference type="Proteomes" id="UP000547879">
    <property type="component" value="Unassembled WGS sequence"/>
</dbReference>
<sequence>MGKLIALKVGGVTASDRSFYRGTPYDRAGPSVLIDAVALLPADAGVEDLLTDATARDFLAEAFQHRKFIGYNHVALPLLEKAGIAKHIDEGVLKLSGGVATLTNFVEELGKLRLWGREPSVKLGSASATNA</sequence>
<dbReference type="AlphaFoldDB" id="A0A7W9YA19"/>
<reference evidence="1 2" key="1">
    <citation type="submission" date="2020-08" db="EMBL/GenBank/DDBJ databases">
        <title>Genomic Encyclopedia of Type Strains, Phase IV (KMG-IV): sequencing the most valuable type-strain genomes for metagenomic binning, comparative biology and taxonomic classification.</title>
        <authorList>
            <person name="Goeker M."/>
        </authorList>
    </citation>
    <scope>NUCLEOTIDE SEQUENCE [LARGE SCALE GENOMIC DNA]</scope>
    <source>
        <strain evidence="1 2">DSM 100734</strain>
    </source>
</reference>
<comment type="caution">
    <text evidence="1">The sequence shown here is derived from an EMBL/GenBank/DDBJ whole genome shotgun (WGS) entry which is preliminary data.</text>
</comment>
<protein>
    <recommendedName>
        <fullName evidence="3">Catalase</fullName>
    </recommendedName>
</protein>
<dbReference type="Gene3D" id="3.40.50.880">
    <property type="match status" value="1"/>
</dbReference>
<gene>
    <name evidence="1" type="ORF">HNQ72_004606</name>
</gene>
<dbReference type="RefSeq" id="WP_183995495.1">
    <property type="nucleotide sequence ID" value="NZ_BMHW01000005.1"/>
</dbReference>
<keyword evidence="2" id="KW-1185">Reference proteome</keyword>
<dbReference type="SUPFAM" id="SSF52317">
    <property type="entry name" value="Class I glutamine amidotransferase-like"/>
    <property type="match status" value="1"/>
</dbReference>
<evidence type="ECO:0000313" key="1">
    <source>
        <dbReference type="EMBL" id="MBB6164761.1"/>
    </source>
</evidence>
<name>A0A7W9YA19_9HYPH</name>
<evidence type="ECO:0008006" key="3">
    <source>
        <dbReference type="Google" id="ProtNLM"/>
    </source>
</evidence>
<accession>A0A7W9YA19</accession>
<dbReference type="EMBL" id="JACHEG010000006">
    <property type="protein sequence ID" value="MBB6164761.1"/>
    <property type="molecule type" value="Genomic_DNA"/>
</dbReference>
<dbReference type="InterPro" id="IPR029062">
    <property type="entry name" value="Class_I_gatase-like"/>
</dbReference>